<proteinExistence type="predicted"/>
<evidence type="ECO:0000313" key="2">
    <source>
        <dbReference type="EMBL" id="MFC3170452.1"/>
    </source>
</evidence>
<comment type="caution">
    <text evidence="2">The sequence shown here is derived from an EMBL/GenBank/DDBJ whole genome shotgun (WGS) entry which is preliminary data.</text>
</comment>
<name>A0ABV7IP57_9RHOB</name>
<keyword evidence="3" id="KW-1185">Reference proteome</keyword>
<sequence>HQDVWIRAYVHDVVIGCRGEVIARHPRCWDRDELIFNPIHYLPLLEQKLNAFDQAAPLQGWELPEEFATLRQLMEARMNRHGRREYVQVLRLLETFDLADLHAAVKQALQMGAIGFDAVKHLLLCRVERRPPRLDLDCYPYLPRTTVEKTRPGSYMRLLSSDAEDAA</sequence>
<feature type="non-terminal residue" evidence="2">
    <location>
        <position position="1"/>
    </location>
</feature>
<accession>A0ABV7IP57</accession>
<evidence type="ECO:0000259" key="1">
    <source>
        <dbReference type="Pfam" id="PF22483"/>
    </source>
</evidence>
<dbReference type="InterPro" id="IPR054353">
    <property type="entry name" value="IstA-like_C"/>
</dbReference>
<dbReference type="EMBL" id="JBHRTE010000129">
    <property type="protein sequence ID" value="MFC3170452.1"/>
    <property type="molecule type" value="Genomic_DNA"/>
</dbReference>
<dbReference type="Pfam" id="PF22483">
    <property type="entry name" value="Mu-transpos_C_2"/>
    <property type="match status" value="1"/>
</dbReference>
<dbReference type="Proteomes" id="UP001595557">
    <property type="component" value="Unassembled WGS sequence"/>
</dbReference>
<protein>
    <submittedName>
        <fullName evidence="2">IS21 family transposase</fullName>
    </submittedName>
</protein>
<feature type="domain" description="Transposase for insertion sequence element IS21-like C-terminal" evidence="1">
    <location>
        <begin position="1"/>
        <end position="36"/>
    </location>
</feature>
<organism evidence="2 3">
    <name type="scientific">Paracoccus fontiphilus</name>
    <dbReference type="NCBI Taxonomy" id="1815556"/>
    <lineage>
        <taxon>Bacteria</taxon>
        <taxon>Pseudomonadati</taxon>
        <taxon>Pseudomonadota</taxon>
        <taxon>Alphaproteobacteria</taxon>
        <taxon>Rhodobacterales</taxon>
        <taxon>Paracoccaceae</taxon>
        <taxon>Paracoccus</taxon>
    </lineage>
</organism>
<reference evidence="3" key="1">
    <citation type="journal article" date="2019" name="Int. J. Syst. Evol. Microbiol.">
        <title>The Global Catalogue of Microorganisms (GCM) 10K type strain sequencing project: providing services to taxonomists for standard genome sequencing and annotation.</title>
        <authorList>
            <consortium name="The Broad Institute Genomics Platform"/>
            <consortium name="The Broad Institute Genome Sequencing Center for Infectious Disease"/>
            <person name="Wu L."/>
            <person name="Ma J."/>
        </authorList>
    </citation>
    <scope>NUCLEOTIDE SEQUENCE [LARGE SCALE GENOMIC DNA]</scope>
    <source>
        <strain evidence="3">KCTC 52239</strain>
    </source>
</reference>
<gene>
    <name evidence="2" type="ORF">ACFOD7_20740</name>
</gene>
<evidence type="ECO:0000313" key="3">
    <source>
        <dbReference type="Proteomes" id="UP001595557"/>
    </source>
</evidence>